<dbReference type="STRING" id="335284.Pcryo_1363"/>
<keyword evidence="4" id="KW-1185">Reference proteome</keyword>
<proteinExistence type="predicted"/>
<dbReference type="InterPro" id="IPR027417">
    <property type="entry name" value="P-loop_NTPase"/>
</dbReference>
<dbReference type="Gene3D" id="3.40.50.300">
    <property type="entry name" value="P-loop containing nucleotide triphosphate hydrolases"/>
    <property type="match status" value="2"/>
</dbReference>
<organism evidence="3 4">
    <name type="scientific">Psychrobacter cryohalolentis (strain ATCC BAA-1226 / DSM 17306 / VKM B-2378 / K5)</name>
    <dbReference type="NCBI Taxonomy" id="335284"/>
    <lineage>
        <taxon>Bacteria</taxon>
        <taxon>Pseudomonadati</taxon>
        <taxon>Pseudomonadota</taxon>
        <taxon>Gammaproteobacteria</taxon>
        <taxon>Moraxellales</taxon>
        <taxon>Moraxellaceae</taxon>
        <taxon>Psychrobacter</taxon>
    </lineage>
</organism>
<dbReference type="InterPro" id="IPR003593">
    <property type="entry name" value="AAA+_ATPase"/>
</dbReference>
<evidence type="ECO:0000313" key="3">
    <source>
        <dbReference type="EMBL" id="ABE75142.1"/>
    </source>
</evidence>
<reference evidence="3" key="1">
    <citation type="submission" date="2006-03" db="EMBL/GenBank/DDBJ databases">
        <title>Complete sequence of chromosome of Psychrobacter cryohalolentis K5.</title>
        <authorList>
            <consortium name="US DOE Joint Genome Institute"/>
            <person name="Copeland A."/>
            <person name="Lucas S."/>
            <person name="Lapidus A."/>
            <person name="Barry K."/>
            <person name="Detter J.C."/>
            <person name="Glavina del Rio T."/>
            <person name="Hammon N."/>
            <person name="Israni S."/>
            <person name="Dalin E."/>
            <person name="Tice H."/>
            <person name="Pitluck S."/>
            <person name="Brettin T."/>
            <person name="Bruce D."/>
            <person name="Han C."/>
            <person name="Tapia R."/>
            <person name="Sims D.R."/>
            <person name="Gilna P."/>
            <person name="Schmutz J."/>
            <person name="Larimer F."/>
            <person name="Land M."/>
            <person name="Hauser L."/>
            <person name="Kyrpides N."/>
            <person name="Kim E."/>
            <person name="Richardson P."/>
        </authorList>
    </citation>
    <scope>NUCLEOTIDE SEQUENCE</scope>
    <source>
        <strain evidence="3">K5</strain>
    </source>
</reference>
<feature type="domain" description="AAA+ ATPase" evidence="2">
    <location>
        <begin position="101"/>
        <end position="723"/>
    </location>
</feature>
<accession>Q1QB11</accession>
<dbReference type="RefSeq" id="WP_011513694.1">
    <property type="nucleotide sequence ID" value="NC_007969.1"/>
</dbReference>
<dbReference type="AlphaFoldDB" id="Q1QB11"/>
<dbReference type="SMART" id="SM00382">
    <property type="entry name" value="AAA"/>
    <property type="match status" value="1"/>
</dbReference>
<dbReference type="EMBL" id="CP000323">
    <property type="protein sequence ID" value="ABE75142.1"/>
    <property type="molecule type" value="Genomic_DNA"/>
</dbReference>
<dbReference type="PANTHER" id="PTHR32114:SF2">
    <property type="entry name" value="ABC TRANSPORTER ABCH.3"/>
    <property type="match status" value="1"/>
</dbReference>
<dbReference type="eggNOG" id="COG0419">
    <property type="taxonomic scope" value="Bacteria"/>
</dbReference>
<dbReference type="SUPFAM" id="SSF52540">
    <property type="entry name" value="P-loop containing nucleoside triphosphate hydrolases"/>
    <property type="match status" value="1"/>
</dbReference>
<dbReference type="PANTHER" id="PTHR32114">
    <property type="entry name" value="ABC TRANSPORTER ABCH.3"/>
    <property type="match status" value="1"/>
</dbReference>
<evidence type="ECO:0000313" key="4">
    <source>
        <dbReference type="Proteomes" id="UP000002425"/>
    </source>
</evidence>
<dbReference type="Proteomes" id="UP000002425">
    <property type="component" value="Chromosome"/>
</dbReference>
<protein>
    <submittedName>
        <fullName evidence="3">SMC protein-like protein</fullName>
    </submittedName>
</protein>
<dbReference type="KEGG" id="pcr:Pcryo_1363"/>
<gene>
    <name evidence="3" type="ordered locus">Pcryo_1363</name>
</gene>
<evidence type="ECO:0000256" key="1">
    <source>
        <dbReference type="SAM" id="Coils"/>
    </source>
</evidence>
<dbReference type="HOGENOM" id="CLU_016006_0_0_6"/>
<dbReference type="eggNOG" id="COG1195">
    <property type="taxonomic scope" value="Bacteria"/>
</dbReference>
<keyword evidence="1" id="KW-0175">Coiled coil</keyword>
<sequence length="875" mass="100269">MLKNEYLRFMNTIKLTAAPNVSKMANLILANFDELALLGTHQGQRVRKIVELTVTSWNQLSDEISQSPKGSSKANPLIKRIVSVEVGPFRGFAKEEVLILDSNIVLIYGPNGTGKTSFCEALEYGLLGSVAEADNKRFKNQDKYFENAHTESFTRPILLGRNDQDEEIEIEFDQELYQFCFIERNRIDSFSRIAAQLPAKQTELTSTLFGLDAFNDFVKGFSLAIDQKYIDLVGKKAEELRVKERETDIHVRNRHQYLADLQKIKEDENSLARTYKDGYTFLQMDDELNGKQGSSGEISRIEAELQKPITSKSNLNLDSMNSVRREIRNAYSRIMINNQELIDNSTQISYKRLYESVRVLQDESADKCPACETPINLSTRNPFANAILELEKLEHLARIQDEIHLEKKTLSDSLVKLNSIITVCDNYSDNDFLKEYLKENSSELDIEWFHSLENSNSSAHAPIVLIERIIKNQMLEDSKITQKLEEKRINNNGLEKIRAISNQIIKLKVNKENINEQLKKADDFIAKFEKDNAELIEDVNSEKEVIANNILIAESYNLLIISLNDYKNNLPIDLVADLGDMTTKLYNAFNRYDQPEEMIGRIDLPLAQDEKLLISFQTTPAKKHDALHVLSEGHIRCLGLAILLAKNIKNNCPLIIFDDPVNSIDDEHRKAIRETLFKDSFFKDKQVILACHGEEFFKDIHQTIGKKAAEETESYIFLRQKGENHIQVTSKHRPKNYILAASELYFNGEYKDALMSSRRALEYLCDKAWWHYSNNCHIRDPAISVVRRNPKAPWDLNALAANICSKIKKAKVDVPNKDEIIISLDLLLGLGKDEGGLHWAYLNKGTHEEEDREEFDHITVKEIIESLERIDSSLL</sequence>
<feature type="coiled-coil region" evidence="1">
    <location>
        <begin position="497"/>
        <end position="545"/>
    </location>
</feature>
<evidence type="ECO:0000259" key="2">
    <source>
        <dbReference type="SMART" id="SM00382"/>
    </source>
</evidence>
<name>Q1QB11_PSYCK</name>